<dbReference type="PRINTS" id="PR00355">
    <property type="entry name" value="ADRENODOXIN"/>
</dbReference>
<dbReference type="GO" id="GO:0051537">
    <property type="term" value="F:2 iron, 2 sulfur cluster binding"/>
    <property type="evidence" value="ECO:0007669"/>
    <property type="project" value="UniProtKB-KW"/>
</dbReference>
<dbReference type="Gene3D" id="3.10.20.30">
    <property type="match status" value="1"/>
</dbReference>
<dbReference type="InterPro" id="IPR012675">
    <property type="entry name" value="Beta-grasp_dom_sf"/>
</dbReference>
<dbReference type="SUPFAM" id="SSF54292">
    <property type="entry name" value="2Fe-2S ferredoxin-like"/>
    <property type="match status" value="1"/>
</dbReference>
<dbReference type="PROSITE" id="PS00814">
    <property type="entry name" value="ADX"/>
    <property type="match status" value="1"/>
</dbReference>
<evidence type="ECO:0000256" key="1">
    <source>
        <dbReference type="ARBA" id="ARBA00010914"/>
    </source>
</evidence>
<reference evidence="8 9" key="1">
    <citation type="submission" date="2020-10" db="EMBL/GenBank/DDBJ databases">
        <title>Degradation of 1,4-Dioxane by Xanthobacter sp. YN2, via a Novel Group-2 Soluble Di-Iron Monooxygenase.</title>
        <authorList>
            <person name="Ma F."/>
            <person name="Wang Y."/>
            <person name="Yang J."/>
            <person name="Guo H."/>
            <person name="Su D."/>
            <person name="Yu L."/>
        </authorList>
    </citation>
    <scope>NUCLEOTIDE SEQUENCE [LARGE SCALE GENOMIC DNA]</scope>
    <source>
        <strain evidence="8 9">YN2</strain>
    </source>
</reference>
<evidence type="ECO:0000256" key="6">
    <source>
        <dbReference type="ARBA" id="ARBA00034078"/>
    </source>
</evidence>
<feature type="domain" description="2Fe-2S ferredoxin-type" evidence="7">
    <location>
        <begin position="2"/>
        <end position="105"/>
    </location>
</feature>
<dbReference type="GO" id="GO:0009055">
    <property type="term" value="F:electron transfer activity"/>
    <property type="evidence" value="ECO:0007669"/>
    <property type="project" value="TreeGrafter"/>
</dbReference>
<dbReference type="EMBL" id="CP063362">
    <property type="protein sequence ID" value="QRG07235.1"/>
    <property type="molecule type" value="Genomic_DNA"/>
</dbReference>
<evidence type="ECO:0000259" key="7">
    <source>
        <dbReference type="PROSITE" id="PS51085"/>
    </source>
</evidence>
<dbReference type="Proteomes" id="UP000596427">
    <property type="component" value="Chromosome"/>
</dbReference>
<evidence type="ECO:0000313" key="9">
    <source>
        <dbReference type="Proteomes" id="UP000596427"/>
    </source>
</evidence>
<keyword evidence="3" id="KW-0479">Metal-binding</keyword>
<dbReference type="CDD" id="cd00207">
    <property type="entry name" value="fer2"/>
    <property type="match status" value="1"/>
</dbReference>
<dbReference type="InterPro" id="IPR018298">
    <property type="entry name" value="Adrenodoxin_Fe-S_BS"/>
</dbReference>
<dbReference type="PANTHER" id="PTHR23426:SF65">
    <property type="entry name" value="FERREDOXIN-2, MITOCHONDRIAL"/>
    <property type="match status" value="1"/>
</dbReference>
<dbReference type="GO" id="GO:0046872">
    <property type="term" value="F:metal ion binding"/>
    <property type="evidence" value="ECO:0007669"/>
    <property type="project" value="UniProtKB-KW"/>
</dbReference>
<gene>
    <name evidence="8" type="ORF">EZH22_01990</name>
</gene>
<keyword evidence="5" id="KW-0411">Iron-sulfur</keyword>
<dbReference type="InterPro" id="IPR036010">
    <property type="entry name" value="2Fe-2S_ferredoxin-like_sf"/>
</dbReference>
<evidence type="ECO:0000256" key="5">
    <source>
        <dbReference type="ARBA" id="ARBA00023014"/>
    </source>
</evidence>
<dbReference type="InterPro" id="IPR001041">
    <property type="entry name" value="2Fe-2S_ferredoxin-type"/>
</dbReference>
<evidence type="ECO:0000256" key="3">
    <source>
        <dbReference type="ARBA" id="ARBA00022723"/>
    </source>
</evidence>
<accession>A0A974PQD4</accession>
<organism evidence="8 9">
    <name type="scientific">Xanthobacter dioxanivorans</name>
    <dbReference type="NCBI Taxonomy" id="2528964"/>
    <lineage>
        <taxon>Bacteria</taxon>
        <taxon>Pseudomonadati</taxon>
        <taxon>Pseudomonadota</taxon>
        <taxon>Alphaproteobacteria</taxon>
        <taxon>Hyphomicrobiales</taxon>
        <taxon>Xanthobacteraceae</taxon>
        <taxon>Xanthobacter</taxon>
    </lineage>
</organism>
<keyword evidence="4" id="KW-0408">Iron</keyword>
<keyword evidence="9" id="KW-1185">Reference proteome</keyword>
<keyword evidence="2" id="KW-0001">2Fe-2S</keyword>
<dbReference type="KEGG" id="xdi:EZH22_01990"/>
<evidence type="ECO:0000256" key="2">
    <source>
        <dbReference type="ARBA" id="ARBA00022714"/>
    </source>
</evidence>
<dbReference type="RefSeq" id="WP_203194148.1">
    <property type="nucleotide sequence ID" value="NZ_CP063362.1"/>
</dbReference>
<evidence type="ECO:0000256" key="4">
    <source>
        <dbReference type="ARBA" id="ARBA00023004"/>
    </source>
</evidence>
<dbReference type="PROSITE" id="PS51085">
    <property type="entry name" value="2FE2S_FER_2"/>
    <property type="match status" value="1"/>
</dbReference>
<proteinExistence type="inferred from homology"/>
<dbReference type="PANTHER" id="PTHR23426">
    <property type="entry name" value="FERREDOXIN/ADRENODOXIN"/>
    <property type="match status" value="1"/>
</dbReference>
<dbReference type="GO" id="GO:0140647">
    <property type="term" value="P:P450-containing electron transport chain"/>
    <property type="evidence" value="ECO:0007669"/>
    <property type="project" value="InterPro"/>
</dbReference>
<protein>
    <submittedName>
        <fullName evidence="8">2Fe-2S iron-sulfur cluster binding domain-containing protein</fullName>
    </submittedName>
</protein>
<dbReference type="Pfam" id="PF00111">
    <property type="entry name" value="Fer2"/>
    <property type="match status" value="1"/>
</dbReference>
<dbReference type="GO" id="GO:0005829">
    <property type="term" value="C:cytosol"/>
    <property type="evidence" value="ECO:0007669"/>
    <property type="project" value="TreeGrafter"/>
</dbReference>
<sequence length="106" mass="11556">MPRITFITADGTKYPIDARVGESVMRNAIINDIPGIDAECGGSRACATCHVFVDEAFWEQAGSPSKEEGELLEFSENTRDNSRLSCQIVVSDALDGLVVHIPDTQR</sequence>
<dbReference type="AlphaFoldDB" id="A0A974PQD4"/>
<dbReference type="InterPro" id="IPR001055">
    <property type="entry name" value="Adrenodoxin-like"/>
</dbReference>
<evidence type="ECO:0000313" key="8">
    <source>
        <dbReference type="EMBL" id="QRG07235.1"/>
    </source>
</evidence>
<comment type="cofactor">
    <cofactor evidence="6">
        <name>[2Fe-2S] cluster</name>
        <dbReference type="ChEBI" id="CHEBI:190135"/>
    </cofactor>
</comment>
<name>A0A974PQD4_9HYPH</name>
<comment type="similarity">
    <text evidence="1">Belongs to the adrenodoxin/putidaredoxin family.</text>
</comment>